<dbReference type="EMBL" id="OA906441">
    <property type="protein sequence ID" value="CAD7285829.1"/>
    <property type="molecule type" value="Genomic_DNA"/>
</dbReference>
<evidence type="ECO:0000313" key="3">
    <source>
        <dbReference type="Proteomes" id="UP000678499"/>
    </source>
</evidence>
<feature type="compositionally biased region" description="Pro residues" evidence="1">
    <location>
        <begin position="48"/>
        <end position="62"/>
    </location>
</feature>
<feature type="non-terminal residue" evidence="2">
    <location>
        <position position="1"/>
    </location>
</feature>
<name>A0A7R9GMD0_9CRUS</name>
<keyword evidence="3" id="KW-1185">Reference proteome</keyword>
<evidence type="ECO:0000256" key="1">
    <source>
        <dbReference type="SAM" id="MobiDB-lite"/>
    </source>
</evidence>
<dbReference type="Proteomes" id="UP000678499">
    <property type="component" value="Unassembled WGS sequence"/>
</dbReference>
<protein>
    <submittedName>
        <fullName evidence="2">Uncharacterized protein</fullName>
    </submittedName>
</protein>
<proteinExistence type="predicted"/>
<sequence length="89" mass="9580">SLSKKKTKKTGISTVVKVQWKAPSPVRNYPVNAGGGPQYAQQGGLFAPLPPPLDVRRPPPALPVHLMSNTGLPPLTFDDQEGRNRNQGI</sequence>
<reference evidence="2" key="1">
    <citation type="submission" date="2020-11" db="EMBL/GenBank/DDBJ databases">
        <authorList>
            <person name="Tran Van P."/>
        </authorList>
    </citation>
    <scope>NUCLEOTIDE SEQUENCE</scope>
</reference>
<feature type="compositionally biased region" description="Basic and acidic residues" evidence="1">
    <location>
        <begin position="80"/>
        <end position="89"/>
    </location>
</feature>
<dbReference type="AlphaFoldDB" id="A0A7R9GMD0"/>
<dbReference type="EMBL" id="CAJPEX010024404">
    <property type="protein sequence ID" value="CAG0925981.1"/>
    <property type="molecule type" value="Genomic_DNA"/>
</dbReference>
<accession>A0A7R9GMD0</accession>
<organism evidence="2">
    <name type="scientific">Notodromas monacha</name>
    <dbReference type="NCBI Taxonomy" id="399045"/>
    <lineage>
        <taxon>Eukaryota</taxon>
        <taxon>Metazoa</taxon>
        <taxon>Ecdysozoa</taxon>
        <taxon>Arthropoda</taxon>
        <taxon>Crustacea</taxon>
        <taxon>Oligostraca</taxon>
        <taxon>Ostracoda</taxon>
        <taxon>Podocopa</taxon>
        <taxon>Podocopida</taxon>
        <taxon>Cypridocopina</taxon>
        <taxon>Cypridoidea</taxon>
        <taxon>Cyprididae</taxon>
        <taxon>Notodromas</taxon>
    </lineage>
</organism>
<evidence type="ECO:0000313" key="2">
    <source>
        <dbReference type="EMBL" id="CAD7285829.1"/>
    </source>
</evidence>
<gene>
    <name evidence="2" type="ORF">NMOB1V02_LOCUS13431</name>
</gene>
<feature type="region of interest" description="Disordered" evidence="1">
    <location>
        <begin position="42"/>
        <end position="89"/>
    </location>
</feature>